<dbReference type="InterPro" id="IPR023591">
    <property type="entry name" value="Ribosomal_uS2_flav_dom_sf"/>
</dbReference>
<comment type="similarity">
    <text evidence="1 5 6">Belongs to the universal ribosomal protein uS2 family.</text>
</comment>
<dbReference type="CDD" id="cd01425">
    <property type="entry name" value="RPS2"/>
    <property type="match status" value="1"/>
</dbReference>
<dbReference type="PROSITE" id="PS00962">
    <property type="entry name" value="RIBOSOMAL_S2_1"/>
    <property type="match status" value="1"/>
</dbReference>
<feature type="compositionally biased region" description="Acidic residues" evidence="7">
    <location>
        <begin position="326"/>
        <end position="338"/>
    </location>
</feature>
<dbReference type="GO" id="GO:0006412">
    <property type="term" value="P:translation"/>
    <property type="evidence" value="ECO:0007669"/>
    <property type="project" value="UniProtKB-UniRule"/>
</dbReference>
<dbReference type="InterPro" id="IPR018130">
    <property type="entry name" value="Ribosomal_uS2_CS"/>
</dbReference>
<dbReference type="HAMAP" id="MF_00291_B">
    <property type="entry name" value="Ribosomal_uS2_B"/>
    <property type="match status" value="1"/>
</dbReference>
<dbReference type="Gene3D" id="3.40.50.10490">
    <property type="entry name" value="Glucose-6-phosphate isomerase like protein, domain 1"/>
    <property type="match status" value="1"/>
</dbReference>
<dbReference type="SUPFAM" id="SSF52313">
    <property type="entry name" value="Ribosomal protein S2"/>
    <property type="match status" value="1"/>
</dbReference>
<dbReference type="PROSITE" id="PS00963">
    <property type="entry name" value="RIBOSOMAL_S2_2"/>
    <property type="match status" value="1"/>
</dbReference>
<keyword evidence="2 5" id="KW-0689">Ribosomal protein</keyword>
<evidence type="ECO:0000256" key="7">
    <source>
        <dbReference type="SAM" id="MobiDB-lite"/>
    </source>
</evidence>
<dbReference type="FunFam" id="1.10.287.610:FF:000001">
    <property type="entry name" value="30S ribosomal protein S2"/>
    <property type="match status" value="1"/>
</dbReference>
<dbReference type="InterPro" id="IPR005706">
    <property type="entry name" value="Ribosomal_uS2_bac/mit/plastid"/>
</dbReference>
<organism evidence="8 9">
    <name type="scientific">Lusitaniella coriacea LEGE 07157</name>
    <dbReference type="NCBI Taxonomy" id="945747"/>
    <lineage>
        <taxon>Bacteria</taxon>
        <taxon>Bacillati</taxon>
        <taxon>Cyanobacteriota</taxon>
        <taxon>Cyanophyceae</taxon>
        <taxon>Spirulinales</taxon>
        <taxon>Lusitaniellaceae</taxon>
        <taxon>Lusitaniella</taxon>
    </lineage>
</organism>
<comment type="caution">
    <text evidence="8">The sequence shown here is derived from an EMBL/GenBank/DDBJ whole genome shotgun (WGS) entry which is preliminary data.</text>
</comment>
<feature type="compositionally biased region" description="Basic and acidic residues" evidence="7">
    <location>
        <begin position="256"/>
        <end position="325"/>
    </location>
</feature>
<protein>
    <recommendedName>
        <fullName evidence="4 5">Small ribosomal subunit protein uS2</fullName>
    </recommendedName>
</protein>
<evidence type="ECO:0000256" key="6">
    <source>
        <dbReference type="RuleBase" id="RU003631"/>
    </source>
</evidence>
<feature type="region of interest" description="Disordered" evidence="7">
    <location>
        <begin position="243"/>
        <end position="348"/>
    </location>
</feature>
<dbReference type="AlphaFoldDB" id="A0A8J7AZA2"/>
<evidence type="ECO:0000313" key="8">
    <source>
        <dbReference type="EMBL" id="MBE9115439.1"/>
    </source>
</evidence>
<name>A0A8J7AZA2_9CYAN</name>
<reference evidence="8" key="1">
    <citation type="submission" date="2020-10" db="EMBL/GenBank/DDBJ databases">
        <authorList>
            <person name="Castelo-Branco R."/>
            <person name="Eusebio N."/>
            <person name="Adriana R."/>
            <person name="Vieira A."/>
            <person name="Brugerolle De Fraissinette N."/>
            <person name="Rezende De Castro R."/>
            <person name="Schneider M.P."/>
            <person name="Vasconcelos V."/>
            <person name="Leao P.N."/>
        </authorList>
    </citation>
    <scope>NUCLEOTIDE SEQUENCE</scope>
    <source>
        <strain evidence="8">LEGE 07157</strain>
    </source>
</reference>
<dbReference type="Pfam" id="PF00318">
    <property type="entry name" value="Ribosomal_S2"/>
    <property type="match status" value="1"/>
</dbReference>
<dbReference type="Gene3D" id="1.10.287.610">
    <property type="entry name" value="Helix hairpin bin"/>
    <property type="match status" value="1"/>
</dbReference>
<proteinExistence type="inferred from homology"/>
<dbReference type="InterPro" id="IPR001865">
    <property type="entry name" value="Ribosomal_uS2"/>
</dbReference>
<accession>A0A8J7AZA2</accession>
<dbReference type="PANTHER" id="PTHR12534:SF0">
    <property type="entry name" value="SMALL RIBOSOMAL SUBUNIT PROTEIN US2M"/>
    <property type="match status" value="1"/>
</dbReference>
<dbReference type="EMBL" id="JADEWZ010000006">
    <property type="protein sequence ID" value="MBE9115439.1"/>
    <property type="molecule type" value="Genomic_DNA"/>
</dbReference>
<dbReference type="Proteomes" id="UP000654482">
    <property type="component" value="Unassembled WGS sequence"/>
</dbReference>
<feature type="compositionally biased region" description="Acidic residues" evidence="7">
    <location>
        <begin position="243"/>
        <end position="255"/>
    </location>
</feature>
<keyword evidence="9" id="KW-1185">Reference proteome</keyword>
<evidence type="ECO:0000256" key="1">
    <source>
        <dbReference type="ARBA" id="ARBA00006242"/>
    </source>
</evidence>
<dbReference type="NCBIfam" id="TIGR01011">
    <property type="entry name" value="rpsB_bact"/>
    <property type="match status" value="1"/>
</dbReference>
<sequence>MPVVSLADLLESGVHFGHQTRRWNPKMDTYIYTARNGVHIIDLVQTAQLMEEAYDYMRAASERGQKFLFVGTKRQAAGIIAQEASRCGAYYVNQRWLGGMLTNWETIRTRIDHLKELEQLEANGSIDRRPKKEASVLRRELGKLQKYLGGIKLMRRPPDVVIIVDLRREYNTILECQKLGIPIVSLLDTNCDPDLVDVPVPANDDAIRSIKLIVGRLADAIYEGRHGQLDTDEDYEEFEDALAEEEIEAQEEEEPEVKAEPKAEVKSEPEPEVKAEPEPEVKAEPEPEVKAEPEPEVKSEPEPEVKAEPEAEVKAEPEAEVKAEPEAEVNEVPGDDSPEEQKDEGSNE</sequence>
<evidence type="ECO:0000256" key="3">
    <source>
        <dbReference type="ARBA" id="ARBA00023274"/>
    </source>
</evidence>
<dbReference type="GO" id="GO:0022627">
    <property type="term" value="C:cytosolic small ribosomal subunit"/>
    <property type="evidence" value="ECO:0007669"/>
    <property type="project" value="TreeGrafter"/>
</dbReference>
<evidence type="ECO:0000256" key="4">
    <source>
        <dbReference type="ARBA" id="ARBA00035256"/>
    </source>
</evidence>
<evidence type="ECO:0000256" key="5">
    <source>
        <dbReference type="HAMAP-Rule" id="MF_00291"/>
    </source>
</evidence>
<gene>
    <name evidence="5 8" type="primary">rpsB</name>
    <name evidence="5" type="synonym">rps2</name>
    <name evidence="8" type="ORF">IQ249_05945</name>
</gene>
<dbReference type="GO" id="GO:0003735">
    <property type="term" value="F:structural constituent of ribosome"/>
    <property type="evidence" value="ECO:0007669"/>
    <property type="project" value="InterPro"/>
</dbReference>
<feature type="compositionally biased region" description="Basic and acidic residues" evidence="7">
    <location>
        <begin position="339"/>
        <end position="348"/>
    </location>
</feature>
<dbReference type="PANTHER" id="PTHR12534">
    <property type="entry name" value="30S RIBOSOMAL PROTEIN S2 PROKARYOTIC AND ORGANELLAR"/>
    <property type="match status" value="1"/>
</dbReference>
<dbReference type="PRINTS" id="PR00395">
    <property type="entry name" value="RIBOSOMALS2"/>
</dbReference>
<evidence type="ECO:0000313" key="9">
    <source>
        <dbReference type="Proteomes" id="UP000654482"/>
    </source>
</evidence>
<keyword evidence="3 5" id="KW-0687">Ribonucleoprotein</keyword>
<evidence type="ECO:0000256" key="2">
    <source>
        <dbReference type="ARBA" id="ARBA00022980"/>
    </source>
</evidence>